<dbReference type="PROSITE" id="PS00455">
    <property type="entry name" value="AMP_BINDING"/>
    <property type="match status" value="1"/>
</dbReference>
<dbReference type="InterPro" id="IPR025110">
    <property type="entry name" value="AMP-bd_C"/>
</dbReference>
<dbReference type="EMBL" id="FPCH01000005">
    <property type="protein sequence ID" value="SFV39092.1"/>
    <property type="molecule type" value="Genomic_DNA"/>
</dbReference>
<keyword evidence="4" id="KW-1185">Reference proteome</keyword>
<feature type="domain" description="AMP-dependent synthetase/ligase" evidence="1">
    <location>
        <begin position="29"/>
        <end position="420"/>
    </location>
</feature>
<dbReference type="Proteomes" id="UP000199423">
    <property type="component" value="Unassembled WGS sequence"/>
</dbReference>
<gene>
    <name evidence="3" type="ORF">SAMN04488557_4117</name>
</gene>
<dbReference type="InterPro" id="IPR020845">
    <property type="entry name" value="AMP-binding_CS"/>
</dbReference>
<dbReference type="InterPro" id="IPR042099">
    <property type="entry name" value="ANL_N_sf"/>
</dbReference>
<dbReference type="AlphaFoldDB" id="A0A1I7NWR4"/>
<evidence type="ECO:0000313" key="3">
    <source>
        <dbReference type="EMBL" id="SFV39092.1"/>
    </source>
</evidence>
<proteinExistence type="predicted"/>
<evidence type="ECO:0000259" key="1">
    <source>
        <dbReference type="Pfam" id="PF00501"/>
    </source>
</evidence>
<dbReference type="GO" id="GO:0016878">
    <property type="term" value="F:acid-thiol ligase activity"/>
    <property type="evidence" value="ECO:0007669"/>
    <property type="project" value="UniProtKB-ARBA"/>
</dbReference>
<dbReference type="Pfam" id="PF00501">
    <property type="entry name" value="AMP-binding"/>
    <property type="match status" value="1"/>
</dbReference>
<dbReference type="STRING" id="51670.SAMN04488557_4117"/>
<dbReference type="Gene3D" id="3.40.50.12780">
    <property type="entry name" value="N-terminal domain of ligase-like"/>
    <property type="match status" value="1"/>
</dbReference>
<dbReference type="Pfam" id="PF13193">
    <property type="entry name" value="AMP-binding_C"/>
    <property type="match status" value="1"/>
</dbReference>
<feature type="domain" description="AMP-binding enzyme C-terminal" evidence="2">
    <location>
        <begin position="471"/>
        <end position="545"/>
    </location>
</feature>
<dbReference type="Gene3D" id="3.30.300.30">
    <property type="match status" value="1"/>
</dbReference>
<dbReference type="SUPFAM" id="SSF56801">
    <property type="entry name" value="Acetyl-CoA synthetase-like"/>
    <property type="match status" value="1"/>
</dbReference>
<protein>
    <submittedName>
        <fullName evidence="3">Long-chain acyl-CoA synthetase</fullName>
    </submittedName>
</protein>
<dbReference type="CDD" id="cd05936">
    <property type="entry name" value="FC-FACS_FadD_like"/>
    <property type="match status" value="1"/>
</dbReference>
<dbReference type="InterPro" id="IPR000873">
    <property type="entry name" value="AMP-dep_synth/lig_dom"/>
</dbReference>
<name>A0A1I7NWR4_9HYPH</name>
<evidence type="ECO:0000313" key="4">
    <source>
        <dbReference type="Proteomes" id="UP000199423"/>
    </source>
</evidence>
<evidence type="ECO:0000259" key="2">
    <source>
        <dbReference type="Pfam" id="PF13193"/>
    </source>
</evidence>
<dbReference type="InterPro" id="IPR050237">
    <property type="entry name" value="ATP-dep_AMP-bd_enzyme"/>
</dbReference>
<dbReference type="PANTHER" id="PTHR43767:SF1">
    <property type="entry name" value="NONRIBOSOMAL PEPTIDE SYNTHASE PES1 (EUROFUNG)-RELATED"/>
    <property type="match status" value="1"/>
</dbReference>
<dbReference type="PANTHER" id="PTHR43767">
    <property type="entry name" value="LONG-CHAIN-FATTY-ACID--COA LIGASE"/>
    <property type="match status" value="1"/>
</dbReference>
<organism evidence="3 4">
    <name type="scientific">Hyphomicrobium facile</name>
    <dbReference type="NCBI Taxonomy" id="51670"/>
    <lineage>
        <taxon>Bacteria</taxon>
        <taxon>Pseudomonadati</taxon>
        <taxon>Pseudomonadota</taxon>
        <taxon>Alphaproteobacteria</taxon>
        <taxon>Hyphomicrobiales</taxon>
        <taxon>Hyphomicrobiaceae</taxon>
        <taxon>Hyphomicrobium</taxon>
    </lineage>
</organism>
<sequence length="563" mass="61299">MISPLWVDHYPRGVDWHMPIPKRTVPELLERAANQFPGKPAISFLGRTTSYSMLASEVDRVAAGLQSIGVKRGTKVGLLLPNTPTFIVYYFAILKAGGTVVNFNPLYTLEELTFQVKDSETEIMITHDLTLLFSKTEALMLSGVIARSVVIPFASVLPPLKSVLFRLLKRKDVADVRASRAANRVIDGVALAATSAPMTPVAIDPDEDVAVLQYTGGTTGTPKGAMLTHANLTANTAQIAAWAVDLEPGNESILGALPLFHVFAMTVVMNMGVELAAKIILIPRFQLVEVLKLLNRERPTVLPAVPTIFTAMLNYPQFKSYDVSSLRFCISGGAPLPMEVKLKFEAVSGAKVVEGYGLSEASPVLTCNPVQGEPVAGSIGPPMPGTTISLRDIEDPTKEVAQGERGELCAKGPQIMKGYWKKPAETEKQFVGEFLRTGDVAIMDEHGYFSIVDRIKDLIICSGYNVYPRRIEEAIYTHPAVEEVTVIGIADDYRGEAPKAFIKLKNGMQATAEDILKHLEPKISKIEMPAAIEFRDSLPKTMIGKLSKKELAAEEAKRGRPAS</sequence>
<dbReference type="InterPro" id="IPR045851">
    <property type="entry name" value="AMP-bd_C_sf"/>
</dbReference>
<reference evidence="4" key="1">
    <citation type="submission" date="2016-10" db="EMBL/GenBank/DDBJ databases">
        <authorList>
            <person name="Varghese N."/>
            <person name="Submissions S."/>
        </authorList>
    </citation>
    <scope>NUCLEOTIDE SEQUENCE [LARGE SCALE GENOMIC DNA]</scope>
    <source>
        <strain evidence="4">DSM 1565</strain>
    </source>
</reference>
<accession>A0A1I7NWR4</accession>